<evidence type="ECO:0008006" key="4">
    <source>
        <dbReference type="Google" id="ProtNLM"/>
    </source>
</evidence>
<reference evidence="2" key="1">
    <citation type="journal article" date="2021" name="PeerJ">
        <title>Extensive microbial diversity within the chicken gut microbiome revealed by metagenomics and culture.</title>
        <authorList>
            <person name="Gilroy R."/>
            <person name="Ravi A."/>
            <person name="Getino M."/>
            <person name="Pursley I."/>
            <person name="Horton D.L."/>
            <person name="Alikhan N.F."/>
            <person name="Baker D."/>
            <person name="Gharbi K."/>
            <person name="Hall N."/>
            <person name="Watson M."/>
            <person name="Adriaenssens E.M."/>
            <person name="Foster-Nyarko E."/>
            <person name="Jarju S."/>
            <person name="Secka A."/>
            <person name="Antonio M."/>
            <person name="Oren A."/>
            <person name="Chaudhuri R.R."/>
            <person name="La Ragione R."/>
            <person name="Hildebrand F."/>
            <person name="Pallen M.J."/>
        </authorList>
    </citation>
    <scope>NUCLEOTIDE SEQUENCE</scope>
    <source>
        <strain evidence="2">ChiHecec3B27-8219</strain>
    </source>
</reference>
<protein>
    <recommendedName>
        <fullName evidence="4">Alpha-L-rhamnosidase</fullName>
    </recommendedName>
</protein>
<comment type="caution">
    <text evidence="2">The sequence shown here is derived from an EMBL/GenBank/DDBJ whole genome shotgun (WGS) entry which is preliminary data.</text>
</comment>
<keyword evidence="1" id="KW-0732">Signal</keyword>
<reference evidence="2" key="2">
    <citation type="submission" date="2021-04" db="EMBL/GenBank/DDBJ databases">
        <authorList>
            <person name="Gilroy R."/>
        </authorList>
    </citation>
    <scope>NUCLEOTIDE SEQUENCE</scope>
    <source>
        <strain evidence="2">ChiHecec3B27-8219</strain>
    </source>
</reference>
<organism evidence="2 3">
    <name type="scientific">Candidatus Prevotella avicola</name>
    <dbReference type="NCBI Taxonomy" id="2838738"/>
    <lineage>
        <taxon>Bacteria</taxon>
        <taxon>Pseudomonadati</taxon>
        <taxon>Bacteroidota</taxon>
        <taxon>Bacteroidia</taxon>
        <taxon>Bacteroidales</taxon>
        <taxon>Prevotellaceae</taxon>
        <taxon>Prevotella</taxon>
    </lineage>
</organism>
<dbReference type="AlphaFoldDB" id="A0A9D2JXG4"/>
<proteinExistence type="predicted"/>
<dbReference type="Proteomes" id="UP000824055">
    <property type="component" value="Unassembled WGS sequence"/>
</dbReference>
<sequence>MRRFATLLSLICLCAIQGFSQEWGTRWICHPQAPDTAQVWFRKRVETTAPQEKAFITVASTGRFRLYVNERNVVTDPFLGAIDSLERHIKQYTIDVSRFLEGRETTIAVWYAPTSKRRSDKQLSLEFYGKDQRGKSFYAQADGSWFCKEASSATLGAGREAIDATRYDKLWHSTELKEKDWQRPMDSADTLTLPLQDTSPLYQGIRMSHVLSAVDEVADSTGVTFDFGRPFRGWVRITLRGAKKGERLCFGDHSYVCGGQMDEQAFPRFTITKQRFVKVSGDERFRREQIQNIEGVEVETYPHTHYQY</sequence>
<dbReference type="EMBL" id="DXBE01000048">
    <property type="protein sequence ID" value="HIZ69519.1"/>
    <property type="molecule type" value="Genomic_DNA"/>
</dbReference>
<accession>A0A9D2JXG4</accession>
<dbReference type="PANTHER" id="PTHR33307:SF6">
    <property type="entry name" value="ALPHA-RHAMNOSIDASE (EUROFUNG)-RELATED"/>
    <property type="match status" value="1"/>
</dbReference>
<dbReference type="InterPro" id="IPR016007">
    <property type="entry name" value="Alpha_rhamnosid"/>
</dbReference>
<dbReference type="PANTHER" id="PTHR33307">
    <property type="entry name" value="ALPHA-RHAMNOSIDASE (EUROFUNG)"/>
    <property type="match status" value="1"/>
</dbReference>
<feature type="signal peptide" evidence="1">
    <location>
        <begin position="1"/>
        <end position="20"/>
    </location>
</feature>
<feature type="chain" id="PRO_5039043371" description="Alpha-L-rhamnosidase" evidence="1">
    <location>
        <begin position="21"/>
        <end position="308"/>
    </location>
</feature>
<dbReference type="Gene3D" id="2.60.120.260">
    <property type="entry name" value="Galactose-binding domain-like"/>
    <property type="match status" value="1"/>
</dbReference>
<evidence type="ECO:0000313" key="3">
    <source>
        <dbReference type="Proteomes" id="UP000824055"/>
    </source>
</evidence>
<evidence type="ECO:0000313" key="2">
    <source>
        <dbReference type="EMBL" id="HIZ69519.1"/>
    </source>
</evidence>
<evidence type="ECO:0000256" key="1">
    <source>
        <dbReference type="SAM" id="SignalP"/>
    </source>
</evidence>
<name>A0A9D2JXG4_9BACT</name>
<gene>
    <name evidence="2" type="ORF">H9966_06540</name>
</gene>